<dbReference type="KEGG" id="nia:A8C56_08685"/>
<proteinExistence type="predicted"/>
<keyword evidence="2" id="KW-1185">Reference proteome</keyword>
<dbReference type="OrthoDB" id="1079625at2"/>
<dbReference type="AlphaFoldDB" id="A0A1A9I397"/>
<sequence>MELHQIGQENRVYFAGDHVLKVGYNYLKFYETPIRFLDNKIALHNYLFPDTRLELTGFTHTYDTNNENAIVFAPIFKQRYVKGNVLSFSEVDAFQEELVRRGFTNWAGPALYTGRDYIIKDMHIDNIMLTDQRNYRFIDTVPFLNTPELGYGGTREYGDAKVRKIPV</sequence>
<evidence type="ECO:0000313" key="2">
    <source>
        <dbReference type="Proteomes" id="UP000077667"/>
    </source>
</evidence>
<evidence type="ECO:0000313" key="1">
    <source>
        <dbReference type="EMBL" id="ANH81044.1"/>
    </source>
</evidence>
<evidence type="ECO:0008006" key="3">
    <source>
        <dbReference type="Google" id="ProtNLM"/>
    </source>
</evidence>
<name>A0A1A9I397_9BACT</name>
<dbReference type="RefSeq" id="WP_067754596.1">
    <property type="nucleotide sequence ID" value="NZ_CP015772.1"/>
</dbReference>
<reference evidence="1 2" key="1">
    <citation type="submission" date="2016-05" db="EMBL/GenBank/DDBJ databases">
        <title>Niabella ginsenosidivorans BS26 whole genome sequencing.</title>
        <authorList>
            <person name="Im W.T."/>
            <person name="Siddiqi M.Z."/>
        </authorList>
    </citation>
    <scope>NUCLEOTIDE SEQUENCE [LARGE SCALE GENOMIC DNA]</scope>
    <source>
        <strain evidence="1 2">BS26</strain>
    </source>
</reference>
<protein>
    <recommendedName>
        <fullName evidence="3">Protein kinase domain-containing protein</fullName>
    </recommendedName>
</protein>
<organism evidence="1 2">
    <name type="scientific">Niabella ginsenosidivorans</name>
    <dbReference type="NCBI Taxonomy" id="1176587"/>
    <lineage>
        <taxon>Bacteria</taxon>
        <taxon>Pseudomonadati</taxon>
        <taxon>Bacteroidota</taxon>
        <taxon>Chitinophagia</taxon>
        <taxon>Chitinophagales</taxon>
        <taxon>Chitinophagaceae</taxon>
        <taxon>Niabella</taxon>
    </lineage>
</organism>
<dbReference type="Pfam" id="PF18762">
    <property type="entry name" value="Kinase-PolyVal"/>
    <property type="match status" value="1"/>
</dbReference>
<gene>
    <name evidence="1" type="ORF">A8C56_08685</name>
</gene>
<dbReference type="InterPro" id="IPR041055">
    <property type="entry name" value="Kinase-PolyVal"/>
</dbReference>
<dbReference type="Proteomes" id="UP000077667">
    <property type="component" value="Chromosome"/>
</dbReference>
<accession>A0A1A9I397</accession>
<dbReference type="EMBL" id="CP015772">
    <property type="protein sequence ID" value="ANH81044.1"/>
    <property type="molecule type" value="Genomic_DNA"/>
</dbReference>